<feature type="region of interest" description="Disordered" evidence="1">
    <location>
        <begin position="941"/>
        <end position="977"/>
    </location>
</feature>
<dbReference type="AlphaFoldDB" id="A0AAU9J4R4"/>
<dbReference type="Proteomes" id="UP001162131">
    <property type="component" value="Unassembled WGS sequence"/>
</dbReference>
<protein>
    <submittedName>
        <fullName evidence="2">Uncharacterized protein</fullName>
    </submittedName>
</protein>
<feature type="region of interest" description="Disordered" evidence="1">
    <location>
        <begin position="904"/>
        <end position="925"/>
    </location>
</feature>
<proteinExistence type="predicted"/>
<feature type="compositionally biased region" description="Polar residues" evidence="1">
    <location>
        <begin position="456"/>
        <end position="465"/>
    </location>
</feature>
<reference evidence="2" key="1">
    <citation type="submission" date="2021-09" db="EMBL/GenBank/DDBJ databases">
        <authorList>
            <consortium name="AG Swart"/>
            <person name="Singh M."/>
            <person name="Singh A."/>
            <person name="Seah K."/>
            <person name="Emmerich C."/>
        </authorList>
    </citation>
    <scope>NUCLEOTIDE SEQUENCE</scope>
    <source>
        <strain evidence="2">ATCC30299</strain>
    </source>
</reference>
<evidence type="ECO:0000313" key="3">
    <source>
        <dbReference type="Proteomes" id="UP001162131"/>
    </source>
</evidence>
<feature type="region of interest" description="Disordered" evidence="1">
    <location>
        <begin position="1072"/>
        <end position="1124"/>
    </location>
</feature>
<dbReference type="EMBL" id="CAJZBQ010000021">
    <property type="protein sequence ID" value="CAG9318927.1"/>
    <property type="molecule type" value="Genomic_DNA"/>
</dbReference>
<comment type="caution">
    <text evidence="2">The sequence shown here is derived from an EMBL/GenBank/DDBJ whole genome shotgun (WGS) entry which is preliminary data.</text>
</comment>
<sequence>MDILNPKTTSFQSQTFSAERHNIECNCKQNFEFTISHIISMYLSGELLSHFLPGDEHIIEGIKLKLDKLSSIPNDKLSLLSESIDHVILSFCAKLHQIPQSEILSKATRLKNSKITHSIGAHKCESPRMVDDIPIKQFGEKQEVLIRTESLGQMIEEEQAKGLPVLFILTRYFGNNEDQCIAWNLNEESLKVNKYPLHKRVEPYSKLRYKESAQELKLLNNFDTLFLHLRRAYIELCEITGKNELENPNEEGSLEKILIGLLEKIEKLKHIHKIIRKKCSIFKERLHEKEFNIGFKEGGREKTSEESKHTKIIWDMQKDMNDFCEKATQIPELENLSDSIATQENKESKEGFNNVQEYNKAQECVKDETSSHKNIKANIKTKYFEAELKYKENKLDVDGPGPETVKSIINQDEVQIDKTVASTGESKKIYINESSEIDRKMNINVKSFSARLARGSENQPENFSQNIDPNNINEEIEEDEKIDDKSFANKEGDKKSKEIKKDSEEAKIKPLVFEKYQTREIDAPIDESEVGENFVDKGRDDKSEIVKNSLEETENKSEIVKNSLEETENKSEIVKNSLEETENKREIVKNSLEETENKSLDSIKNEAREVDVHIGEFDSILEKDKLQDLIENASKEKETESELQDSLEYKKSLDFEITNTVKFDKTSFEVSENNEVKDAKLTAETGNEKQVIKATEESALLNDSQIPIINEKNKDLNDQIKKTVEMKCSFITEKSKTHNSSLLNSEKNDLSQNVSSMTAEIIEENNPVIIDLKLSSDVKASPCEINEKTKDEDLNRSNELFCSSEDKQRSIEMSIKKNSKVKATLEEEKEDTKFEKLLYDKKLEENKENELDKKRGIKTKLSKSTKEIGKTKNEKSQLFDEEAQLIPESPTISEEVKLADEISNPKEDLIENQVPGSEENIGSDQLDHLRKIQTLMTKRIKQINKPKIEIPTSEPSDQDEENSESNTPEENKSVGLFDALRELKTRLTKRVRQVIKKKTIPKDSSTIESKNEMLTPNEINQNFIENELPINEAEEDLQREIVDEGGKKRKLTTKLQKKTKFVLKKIKAINAFGKVDKSDPPTPYEVGKTASLSSLREAKTPSPLPEDADLSFPNRSEGKRRTQL</sequence>
<organism evidence="2 3">
    <name type="scientific">Blepharisma stoltei</name>
    <dbReference type="NCBI Taxonomy" id="1481888"/>
    <lineage>
        <taxon>Eukaryota</taxon>
        <taxon>Sar</taxon>
        <taxon>Alveolata</taxon>
        <taxon>Ciliophora</taxon>
        <taxon>Postciliodesmatophora</taxon>
        <taxon>Heterotrichea</taxon>
        <taxon>Heterotrichida</taxon>
        <taxon>Blepharismidae</taxon>
        <taxon>Blepharisma</taxon>
    </lineage>
</organism>
<name>A0AAU9J4R4_9CILI</name>
<feature type="region of interest" description="Disordered" evidence="1">
    <location>
        <begin position="545"/>
        <end position="577"/>
    </location>
</feature>
<evidence type="ECO:0000313" key="2">
    <source>
        <dbReference type="EMBL" id="CAG9318927.1"/>
    </source>
</evidence>
<keyword evidence="3" id="KW-1185">Reference proteome</keyword>
<evidence type="ECO:0000256" key="1">
    <source>
        <dbReference type="SAM" id="MobiDB-lite"/>
    </source>
</evidence>
<feature type="compositionally biased region" description="Basic and acidic residues" evidence="1">
    <location>
        <begin position="482"/>
        <end position="502"/>
    </location>
</feature>
<accession>A0AAU9J4R4</accession>
<feature type="region of interest" description="Disordered" evidence="1">
    <location>
        <begin position="455"/>
        <end position="502"/>
    </location>
</feature>
<gene>
    <name evidence="2" type="ORF">BSTOLATCC_MIC22285</name>
</gene>